<name>M7AD91_LEPIR</name>
<evidence type="ECO:0000313" key="2">
    <source>
        <dbReference type="Proteomes" id="UP000012117"/>
    </source>
</evidence>
<organism evidence="1 2">
    <name type="scientific">Leptospira interrogans serovar Pyrogenes str. 200701872</name>
    <dbReference type="NCBI Taxonomy" id="1193029"/>
    <lineage>
        <taxon>Bacteria</taxon>
        <taxon>Pseudomonadati</taxon>
        <taxon>Spirochaetota</taxon>
        <taxon>Spirochaetia</taxon>
        <taxon>Leptospirales</taxon>
        <taxon>Leptospiraceae</taxon>
        <taxon>Leptospira</taxon>
    </lineage>
</organism>
<proteinExistence type="predicted"/>
<dbReference type="BioCyc" id="LINT1193029:G11R4-4179-MONOMER"/>
<dbReference type="AlphaFoldDB" id="M7AD91"/>
<evidence type="ECO:0000313" key="1">
    <source>
        <dbReference type="EMBL" id="EMP08819.1"/>
    </source>
</evidence>
<gene>
    <name evidence="1" type="ORF">LEP1GSC124_1065</name>
</gene>
<sequence length="50" mass="5877">MGGSITINPNDLFCRISSNSLKIFFRKNLCLQFPYFYLDSKLFETNPRLL</sequence>
<dbReference type="EMBL" id="AKWN02000092">
    <property type="protein sequence ID" value="EMP08819.1"/>
    <property type="molecule type" value="Genomic_DNA"/>
</dbReference>
<dbReference type="Proteomes" id="UP000012117">
    <property type="component" value="Unassembled WGS sequence"/>
</dbReference>
<protein>
    <submittedName>
        <fullName evidence="1">Uncharacterized protein</fullName>
    </submittedName>
</protein>
<accession>M7AD91</accession>
<comment type="caution">
    <text evidence="1">The sequence shown here is derived from an EMBL/GenBank/DDBJ whole genome shotgun (WGS) entry which is preliminary data.</text>
</comment>
<reference evidence="1 2" key="1">
    <citation type="submission" date="2013-01" db="EMBL/GenBank/DDBJ databases">
        <authorList>
            <person name="Harkins D.M."/>
            <person name="Durkin A.S."/>
            <person name="Brinkac L.M."/>
            <person name="Haft D.H."/>
            <person name="Selengut J.D."/>
            <person name="Sanka R."/>
            <person name="DePew J."/>
            <person name="Purushe J."/>
            <person name="Picardeau M."/>
            <person name="Werts C."/>
            <person name="Goarant C."/>
            <person name="Vinetz J.M."/>
            <person name="Sutton G.G."/>
            <person name="Nierman W.C."/>
            <person name="Fouts D.E."/>
        </authorList>
    </citation>
    <scope>NUCLEOTIDE SEQUENCE [LARGE SCALE GENOMIC DNA]</scope>
    <source>
        <strain evidence="1 2">200701872</strain>
    </source>
</reference>